<evidence type="ECO:0000256" key="7">
    <source>
        <dbReference type="ARBA" id="ARBA00023242"/>
    </source>
</evidence>
<feature type="compositionally biased region" description="Basic and acidic residues" evidence="8">
    <location>
        <begin position="111"/>
        <end position="120"/>
    </location>
</feature>
<evidence type="ECO:0000313" key="11">
    <source>
        <dbReference type="EMBL" id="KAG7762331.1"/>
    </source>
</evidence>
<evidence type="ECO:0000256" key="4">
    <source>
        <dbReference type="ARBA" id="ARBA00022728"/>
    </source>
</evidence>
<evidence type="ECO:0000256" key="8">
    <source>
        <dbReference type="SAM" id="MobiDB-lite"/>
    </source>
</evidence>
<proteinExistence type="inferred from homology"/>
<sequence length="1114" mass="127103">MKIKQLKNKKIFLHSSAKGMSQKVIQLDDPSSENGQRTKLTGAYSIPEQFRRELTEEAESYEDPLTRQVQKKAISARENSYQQRKYDTLHELEDVSNGSKPSSYREAMTNRFKDRQKQEQEGEITTEESQQLRKRDRTPPRRERKRRWDVKDPDAEAEEPKRKSRWEDEPEEKSPPTPVIDGIPLTEENLNILLPSGFRKIQPPADYKPDPSIPPDLTSFNSLTNVDQYMIPDESTLRQEFKFFNPQLIHDVPGLKEIQFFKETDMKVFGKLITTKDTNLDTLSNDERKEIQCMKLILMIKNGSPQVRKVSLRQLQENARYFGADHIFNVILPLLMSKSLEDQERHLLVKVVGRVLFRLDELIRPYAHKILVVIMPLLIDEDMVTRLEGREIISNLSKAAGLAHMISVLRPDIDHSDDYVRNTVARTFAVIASSLGIQSLLPFLRAVCGSKKSWLARHTGVKIVQQIAILMGSSILPYLNGLVGCVSKAITDENLSVRTLAATAISNLAEASAPYGFDVFEKVLDPLWQGVRRHRGRGLAAFLRAIGYIIPLMDEEYSNYYTREVFRVLTREFSSPEDEMKRTVLRIVKQCCSMELVDGRLFREGKIIDEFFSNFWKRRTALDTRIERMCVDASVSLANKIGPNGVIEHILVPMKDESEAFRRMAVETASKVVTSLGSFDLDDRTVQRLLDGLLFTFQRQTTDDRVVLNGFGSILVSLGVRVKPHIMNIMSALLYRLKNKTPEVRQQAADLIARSSVVLKICGEEDLLVRLSSILYEALGEVYPDVLGSILTALRSVIRNLGVEMTNPPISQILATLTPILRNRHEKVQETTINLIGDIADRGKEYINHREWMRISFELLEMLKARKKQIRKSANTTFGLIARAIGPADVLVTLLNNLRVQERQLRVCTAVAIGIVAETCSPYTVLPAMMNEYRYFDRNVQNGILKSMSFMFEYIGDMGADYVYAVLTLLQDAFTDRDLVHRQIAATVVKHMALGCAGLGYEDAFVHYLNLIWPNVLETSPHVIVRILESVEAIRVAIGYGIVMNYVVAGLFHPASKVRHAYWQVHNSMYLNNSDALVPYYPRLDRVGKELKAEEPRVCFDKTDYSVKELDLWL</sequence>
<dbReference type="InterPro" id="IPR054573">
    <property type="entry name" value="PP2A/SF3B1-like_HEAT"/>
</dbReference>
<dbReference type="Pfam" id="PF22646">
    <property type="entry name" value="PPP2R1A-like_HEAT"/>
    <property type="match status" value="1"/>
</dbReference>
<evidence type="ECO:0000259" key="9">
    <source>
        <dbReference type="Pfam" id="PF22646"/>
    </source>
</evidence>
<evidence type="ECO:0000313" key="13">
    <source>
        <dbReference type="Proteomes" id="UP000738402"/>
    </source>
</evidence>
<dbReference type="GO" id="GO:0005681">
    <property type="term" value="C:spliceosomal complex"/>
    <property type="evidence" value="ECO:0007669"/>
    <property type="project" value="UniProtKB-KW"/>
</dbReference>
<dbReference type="Proteomes" id="UP000697297">
    <property type="component" value="Unassembled WGS sequence"/>
</dbReference>
<feature type="region of interest" description="Disordered" evidence="8">
    <location>
        <begin position="57"/>
        <end position="183"/>
    </location>
</feature>
<name>A0AAN6D9X5_9ASCO</name>
<accession>A0AAN6D9X5</accession>
<feature type="domain" description="Phosphatase PP2A regulatory subunit A/Splicing factor 3B subunit 1-like HEAT repeat" evidence="9">
    <location>
        <begin position="884"/>
        <end position="955"/>
    </location>
</feature>
<evidence type="ECO:0000256" key="5">
    <source>
        <dbReference type="ARBA" id="ARBA00022737"/>
    </source>
</evidence>
<keyword evidence="4" id="KW-0747">Spliceosome</keyword>
<evidence type="ECO:0000313" key="12">
    <source>
        <dbReference type="Proteomes" id="UP000697297"/>
    </source>
</evidence>
<organism evidence="10 13">
    <name type="scientific">Ogataea haglerorum</name>
    <dbReference type="NCBI Taxonomy" id="1937702"/>
    <lineage>
        <taxon>Eukaryota</taxon>
        <taxon>Fungi</taxon>
        <taxon>Dikarya</taxon>
        <taxon>Ascomycota</taxon>
        <taxon>Saccharomycotina</taxon>
        <taxon>Pichiomycetes</taxon>
        <taxon>Pichiales</taxon>
        <taxon>Pichiaceae</taxon>
        <taxon>Ogataea</taxon>
    </lineage>
</organism>
<dbReference type="GO" id="GO:0003729">
    <property type="term" value="F:mRNA binding"/>
    <property type="evidence" value="ECO:0007669"/>
    <property type="project" value="InterPro"/>
</dbReference>
<dbReference type="Gene3D" id="1.25.10.10">
    <property type="entry name" value="Leucine-rich Repeat Variant"/>
    <property type="match status" value="3"/>
</dbReference>
<feature type="compositionally biased region" description="Basic and acidic residues" evidence="8">
    <location>
        <begin position="84"/>
        <end position="93"/>
    </location>
</feature>
<dbReference type="GO" id="GO:0000245">
    <property type="term" value="P:spliceosomal complex assembly"/>
    <property type="evidence" value="ECO:0007669"/>
    <property type="project" value="InterPro"/>
</dbReference>
<dbReference type="InterPro" id="IPR016024">
    <property type="entry name" value="ARM-type_fold"/>
</dbReference>
<keyword evidence="3" id="KW-0507">mRNA processing</keyword>
<feature type="compositionally biased region" description="Basic and acidic residues" evidence="8">
    <location>
        <begin position="149"/>
        <end position="167"/>
    </location>
</feature>
<dbReference type="AlphaFoldDB" id="A0AAN6D9X5"/>
<evidence type="ECO:0000256" key="2">
    <source>
        <dbReference type="ARBA" id="ARBA00005754"/>
    </source>
</evidence>
<dbReference type="SUPFAM" id="SSF48371">
    <property type="entry name" value="ARM repeat"/>
    <property type="match status" value="1"/>
</dbReference>
<comment type="caution">
    <text evidence="10">The sequence shown here is derived from an EMBL/GenBank/DDBJ whole genome shotgun (WGS) entry which is preliminary data.</text>
</comment>
<reference evidence="10 12" key="1">
    <citation type="journal article" date="2021" name="G3 (Bethesda)">
        <title>Genomic diversity, chromosomal rearrangements, and interspecies hybridization in the ogataea polymorpha species complex.</title>
        <authorList>
            <person name="Hanson S.J."/>
            <person name="Cinneide E.O."/>
            <person name="Salzberg L.I."/>
            <person name="Wolfe K.H."/>
            <person name="McGowan J."/>
            <person name="Fitzpatrick D.A."/>
            <person name="Matlin K."/>
        </authorList>
    </citation>
    <scope>NUCLEOTIDE SEQUENCE</scope>
    <source>
        <strain evidence="11">81-436-3</strain>
        <strain evidence="10">83-405-1</strain>
    </source>
</reference>
<feature type="region of interest" description="Disordered" evidence="8">
    <location>
        <begin position="20"/>
        <end position="43"/>
    </location>
</feature>
<evidence type="ECO:0000313" key="10">
    <source>
        <dbReference type="EMBL" id="KAG7729723.1"/>
    </source>
</evidence>
<dbReference type="InterPro" id="IPR038737">
    <property type="entry name" value="SF3b_su1-like"/>
</dbReference>
<dbReference type="Proteomes" id="UP000738402">
    <property type="component" value="Unassembled WGS sequence"/>
</dbReference>
<keyword evidence="5" id="KW-0677">Repeat</keyword>
<evidence type="ECO:0000256" key="3">
    <source>
        <dbReference type="ARBA" id="ARBA00022664"/>
    </source>
</evidence>
<dbReference type="PANTHER" id="PTHR12097">
    <property type="entry name" value="SPLICING FACTOR 3B, SUBUNIT 1-RELATED"/>
    <property type="match status" value="1"/>
</dbReference>
<protein>
    <recommendedName>
        <fullName evidence="9">Phosphatase PP2A regulatory subunit A/Splicing factor 3B subunit 1-like HEAT repeat domain-containing protein</fullName>
    </recommendedName>
</protein>
<evidence type="ECO:0000256" key="1">
    <source>
        <dbReference type="ARBA" id="ARBA00004123"/>
    </source>
</evidence>
<dbReference type="FunFam" id="1.25.10.10:FF:000039">
    <property type="entry name" value="Splicing factor 3B subunit 1"/>
    <property type="match status" value="1"/>
</dbReference>
<comment type="similarity">
    <text evidence="2">Belongs to the SF3B1 family.</text>
</comment>
<comment type="subcellular location">
    <subcellularLocation>
        <location evidence="1">Nucleus</location>
    </subcellularLocation>
</comment>
<dbReference type="EMBL" id="JAHLUH010000002">
    <property type="protein sequence ID" value="KAG7729723.1"/>
    <property type="molecule type" value="Genomic_DNA"/>
</dbReference>
<keyword evidence="7" id="KW-0539">Nucleus</keyword>
<dbReference type="EMBL" id="JAHLUN010000015">
    <property type="protein sequence ID" value="KAG7762331.1"/>
    <property type="molecule type" value="Genomic_DNA"/>
</dbReference>
<feature type="compositionally biased region" description="Basic and acidic residues" evidence="8">
    <location>
        <begin position="130"/>
        <end position="141"/>
    </location>
</feature>
<gene>
    <name evidence="10" type="ORF">KL933_000803</name>
    <name evidence="11" type="ORF">KL946_004727</name>
</gene>
<keyword evidence="6" id="KW-0508">mRNA splicing</keyword>
<keyword evidence="12" id="KW-1185">Reference proteome</keyword>
<dbReference type="InterPro" id="IPR011989">
    <property type="entry name" value="ARM-like"/>
</dbReference>
<evidence type="ECO:0000256" key="6">
    <source>
        <dbReference type="ARBA" id="ARBA00023187"/>
    </source>
</evidence>